<dbReference type="SUPFAM" id="SSF53474">
    <property type="entry name" value="alpha/beta-Hydrolases"/>
    <property type="match status" value="1"/>
</dbReference>
<organism evidence="4 5">
    <name type="scientific">Adineta steineri</name>
    <dbReference type="NCBI Taxonomy" id="433720"/>
    <lineage>
        <taxon>Eukaryota</taxon>
        <taxon>Metazoa</taxon>
        <taxon>Spiralia</taxon>
        <taxon>Gnathifera</taxon>
        <taxon>Rotifera</taxon>
        <taxon>Eurotatoria</taxon>
        <taxon>Bdelloidea</taxon>
        <taxon>Adinetida</taxon>
        <taxon>Adinetidae</taxon>
        <taxon>Adineta</taxon>
    </lineage>
</organism>
<reference evidence="4" key="1">
    <citation type="submission" date="2021-02" db="EMBL/GenBank/DDBJ databases">
        <authorList>
            <person name="Nowell W R."/>
        </authorList>
    </citation>
    <scope>NUCLEOTIDE SEQUENCE</scope>
</reference>
<feature type="domain" description="AB hydrolase-1" evidence="3">
    <location>
        <begin position="103"/>
        <end position="234"/>
    </location>
</feature>
<evidence type="ECO:0000313" key="4">
    <source>
        <dbReference type="EMBL" id="CAF0756340.1"/>
    </source>
</evidence>
<dbReference type="EMBL" id="CAJNOG010000014">
    <property type="protein sequence ID" value="CAF0756340.1"/>
    <property type="molecule type" value="Genomic_DNA"/>
</dbReference>
<dbReference type="PANTHER" id="PTHR43798">
    <property type="entry name" value="MONOACYLGLYCEROL LIPASE"/>
    <property type="match status" value="1"/>
</dbReference>
<keyword evidence="2" id="KW-0812">Transmembrane</keyword>
<feature type="region of interest" description="Disordered" evidence="1">
    <location>
        <begin position="129"/>
        <end position="162"/>
    </location>
</feature>
<proteinExistence type="predicted"/>
<dbReference type="Pfam" id="PF00561">
    <property type="entry name" value="Abhydrolase_1"/>
    <property type="match status" value="1"/>
</dbReference>
<dbReference type="InterPro" id="IPR000073">
    <property type="entry name" value="AB_hydrolase_1"/>
</dbReference>
<gene>
    <name evidence="4" type="ORF">JYZ213_LOCUS2796</name>
</gene>
<protein>
    <recommendedName>
        <fullName evidence="3">AB hydrolase-1 domain-containing protein</fullName>
    </recommendedName>
</protein>
<feature type="transmembrane region" description="Helical" evidence="2">
    <location>
        <begin position="20"/>
        <end position="39"/>
    </location>
</feature>
<dbReference type="Proteomes" id="UP000663845">
    <property type="component" value="Unassembled WGS sequence"/>
</dbReference>
<comment type="caution">
    <text evidence="4">The sequence shown here is derived from an EMBL/GenBank/DDBJ whole genome shotgun (WGS) entry which is preliminary data.</text>
</comment>
<evidence type="ECO:0000256" key="2">
    <source>
        <dbReference type="SAM" id="Phobius"/>
    </source>
</evidence>
<name>A0A813PPB9_9BILA</name>
<dbReference type="InterPro" id="IPR029058">
    <property type="entry name" value="AB_hydrolase_fold"/>
</dbReference>
<accession>A0A813PPB9</accession>
<dbReference type="Gene3D" id="3.40.50.1820">
    <property type="entry name" value="alpha/beta hydrolase"/>
    <property type="match status" value="1"/>
</dbReference>
<dbReference type="AlphaFoldDB" id="A0A813PPB9"/>
<evidence type="ECO:0000313" key="5">
    <source>
        <dbReference type="Proteomes" id="UP000663845"/>
    </source>
</evidence>
<keyword evidence="2" id="KW-0472">Membrane</keyword>
<evidence type="ECO:0000259" key="3">
    <source>
        <dbReference type="Pfam" id="PF00561"/>
    </source>
</evidence>
<feature type="compositionally biased region" description="Basic and acidic residues" evidence="1">
    <location>
        <begin position="148"/>
        <end position="162"/>
    </location>
</feature>
<keyword evidence="2" id="KW-1133">Transmembrane helix</keyword>
<dbReference type="InterPro" id="IPR050266">
    <property type="entry name" value="AB_hydrolase_sf"/>
</dbReference>
<evidence type="ECO:0000256" key="1">
    <source>
        <dbReference type="SAM" id="MobiDB-lite"/>
    </source>
</evidence>
<sequence length="402" mass="46130">MVAITVKNLLKTCIHTLWKLVQLLCFIVIVPPLINYASLKREAPLLGQHVIVPPLINYASLKREAPLLGQHGLPYDIGYGQKLFLRCRGRGLPTVILDAPTGMNSDIWLPLQESLKQITTVCIYDRAGLGMSDPPPPPPPSSSSTTEQKSDEKEKKIPKHRGMDYTVEKMSEDLNRLVTATSQQAKPFILVGNDLGAIVTRFYTQMYEFDVSHLFLIDPLVETLFDNEQWKDHWYNKIIPRLHAMQLSAAVGINRLLVLTSMIDTPLGIEKSNNIEDDTININHRQKHLLCDASHISSSIREHFHMNETFSQMKLAWRMKAFPSNVSVTIINRRQYDKNLSNDLNKAWDESQEYLRTQLFRNQAQHRIIDSTDKYFIFNKPDLLETLIEDSINKWREQTKAA</sequence>